<organism evidence="1">
    <name type="scientific">Arundo donax</name>
    <name type="common">Giant reed</name>
    <name type="synonym">Donax arundinaceus</name>
    <dbReference type="NCBI Taxonomy" id="35708"/>
    <lineage>
        <taxon>Eukaryota</taxon>
        <taxon>Viridiplantae</taxon>
        <taxon>Streptophyta</taxon>
        <taxon>Embryophyta</taxon>
        <taxon>Tracheophyta</taxon>
        <taxon>Spermatophyta</taxon>
        <taxon>Magnoliopsida</taxon>
        <taxon>Liliopsida</taxon>
        <taxon>Poales</taxon>
        <taxon>Poaceae</taxon>
        <taxon>PACMAD clade</taxon>
        <taxon>Arundinoideae</taxon>
        <taxon>Arundineae</taxon>
        <taxon>Arundo</taxon>
    </lineage>
</organism>
<accession>A0A0A9GEM6</accession>
<name>A0A0A9GEM6_ARUDO</name>
<dbReference type="EMBL" id="GBRH01174361">
    <property type="protein sequence ID" value="JAE23535.1"/>
    <property type="molecule type" value="Transcribed_RNA"/>
</dbReference>
<protein>
    <submittedName>
        <fullName evidence="1">Uncharacterized protein</fullName>
    </submittedName>
</protein>
<reference evidence="1" key="2">
    <citation type="journal article" date="2015" name="Data Brief">
        <title>Shoot transcriptome of the giant reed, Arundo donax.</title>
        <authorList>
            <person name="Barrero R.A."/>
            <person name="Guerrero F.D."/>
            <person name="Moolhuijzen P."/>
            <person name="Goolsby J.A."/>
            <person name="Tidwell J."/>
            <person name="Bellgard S.E."/>
            <person name="Bellgard M.I."/>
        </authorList>
    </citation>
    <scope>NUCLEOTIDE SEQUENCE</scope>
    <source>
        <tissue evidence="1">Shoot tissue taken approximately 20 cm above the soil surface</tissue>
    </source>
</reference>
<dbReference type="AlphaFoldDB" id="A0A0A9GEM6"/>
<proteinExistence type="predicted"/>
<reference evidence="1" key="1">
    <citation type="submission" date="2014-09" db="EMBL/GenBank/DDBJ databases">
        <authorList>
            <person name="Magalhaes I.L.F."/>
            <person name="Oliveira U."/>
            <person name="Santos F.R."/>
            <person name="Vidigal T.H.D.A."/>
            <person name="Brescovit A.D."/>
            <person name="Santos A.J."/>
        </authorList>
    </citation>
    <scope>NUCLEOTIDE SEQUENCE</scope>
    <source>
        <tissue evidence="1">Shoot tissue taken approximately 20 cm above the soil surface</tissue>
    </source>
</reference>
<evidence type="ECO:0000313" key="1">
    <source>
        <dbReference type="EMBL" id="JAE23535.1"/>
    </source>
</evidence>
<sequence>MIIPTLEHRGAPVMLSIYSGCNSVPWLALKWLGGGSSVNANRCSIHKVLATRRNSHRTAFVGVRRRSPPFGAHRGPGWWRLKAQLAKHALEAHVRDRVAAARSSPAMCIRWRSYPENAEVTARAC</sequence>